<sequence>MDKSTLVISVKGATSREANLLCSNLEDQLNHNVRGIELSRRKDDGDSLDLGTTIVAIIGTQFAVEMAKTLHAWLLRNNSADVTVNGFHVSGVSPEDVKDIIQMQLDTRRGNSDKS</sequence>
<evidence type="ECO:0000313" key="1">
    <source>
        <dbReference type="EMBL" id="KAB0639918.1"/>
    </source>
</evidence>
<proteinExistence type="predicted"/>
<organism evidence="1 2">
    <name type="scientific">Burkholderia stagnalis</name>
    <dbReference type="NCBI Taxonomy" id="1503054"/>
    <lineage>
        <taxon>Bacteria</taxon>
        <taxon>Pseudomonadati</taxon>
        <taxon>Pseudomonadota</taxon>
        <taxon>Betaproteobacteria</taxon>
        <taxon>Burkholderiales</taxon>
        <taxon>Burkholderiaceae</taxon>
        <taxon>Burkholderia</taxon>
        <taxon>Burkholderia cepacia complex</taxon>
    </lineage>
</organism>
<name>A0A6L3N1D9_9BURK</name>
<dbReference type="RefSeq" id="WP_150998620.1">
    <property type="nucleotide sequence ID" value="NZ_CABVPM010000026.1"/>
</dbReference>
<dbReference type="EMBL" id="VZOK01000007">
    <property type="protein sequence ID" value="KAB0639918.1"/>
    <property type="molecule type" value="Genomic_DNA"/>
</dbReference>
<dbReference type="AlphaFoldDB" id="A0A6L3N1D9"/>
<accession>A0A6L3N1D9</accession>
<reference evidence="1 2" key="1">
    <citation type="submission" date="2019-09" db="EMBL/GenBank/DDBJ databases">
        <title>Draft genome sequences of 48 bacterial type strains from the CCUG.</title>
        <authorList>
            <person name="Tunovic T."/>
            <person name="Pineiro-Iglesias B."/>
            <person name="Unosson C."/>
            <person name="Inganas E."/>
            <person name="Ohlen M."/>
            <person name="Cardew S."/>
            <person name="Jensie-Markopoulos S."/>
            <person name="Salva-Serra F."/>
            <person name="Jaen-Luchoro D."/>
            <person name="Karlsson R."/>
            <person name="Svensson-Stadler L."/>
            <person name="Chun J."/>
            <person name="Moore E."/>
        </authorList>
    </citation>
    <scope>NUCLEOTIDE SEQUENCE [LARGE SCALE GENOMIC DNA]</scope>
    <source>
        <strain evidence="1 2">CCUG 65686</strain>
    </source>
</reference>
<dbReference type="Proteomes" id="UP000473470">
    <property type="component" value="Unassembled WGS sequence"/>
</dbReference>
<gene>
    <name evidence="1" type="ORF">F7R25_06270</name>
</gene>
<evidence type="ECO:0000313" key="2">
    <source>
        <dbReference type="Proteomes" id="UP000473470"/>
    </source>
</evidence>
<protein>
    <submittedName>
        <fullName evidence="1">Uncharacterized protein</fullName>
    </submittedName>
</protein>
<comment type="caution">
    <text evidence="1">The sequence shown here is derived from an EMBL/GenBank/DDBJ whole genome shotgun (WGS) entry which is preliminary data.</text>
</comment>